<evidence type="ECO:0000313" key="2">
    <source>
        <dbReference type="Proteomes" id="UP001200313"/>
    </source>
</evidence>
<gene>
    <name evidence="1" type="ORF">L0P79_20150</name>
</gene>
<keyword evidence="2" id="KW-1185">Reference proteome</keyword>
<reference evidence="1 2" key="1">
    <citation type="submission" date="2022-01" db="EMBL/GenBank/DDBJ databases">
        <title>Collection of gut derived symbiotic bacterial strains cultured from healthy donors.</title>
        <authorList>
            <person name="Lin H."/>
            <person name="Kohout C."/>
            <person name="Waligurski E."/>
            <person name="Pamer E.G."/>
        </authorList>
    </citation>
    <scope>NUCLEOTIDE SEQUENCE [LARGE SCALE GENOMIC DNA]</scope>
    <source>
        <strain evidence="1 2">DFI.3.7</strain>
    </source>
</reference>
<dbReference type="SUPFAM" id="SSF102405">
    <property type="entry name" value="MCP/YpsA-like"/>
    <property type="match status" value="1"/>
</dbReference>
<organism evidence="1 2">
    <name type="scientific">Intestinimonas massiliensis</name>
    <name type="common">ex Afouda et al. 2020</name>
    <dbReference type="NCBI Taxonomy" id="1673721"/>
    <lineage>
        <taxon>Bacteria</taxon>
        <taxon>Bacillati</taxon>
        <taxon>Bacillota</taxon>
        <taxon>Clostridia</taxon>
        <taxon>Eubacteriales</taxon>
        <taxon>Intestinimonas</taxon>
    </lineage>
</organism>
<feature type="non-terminal residue" evidence="1">
    <location>
        <position position="73"/>
    </location>
</feature>
<name>A0ABS9MEZ2_9FIRM</name>
<accession>A0ABS9MEZ2</accession>
<dbReference type="Proteomes" id="UP001200313">
    <property type="component" value="Unassembled WGS sequence"/>
</dbReference>
<evidence type="ECO:0008006" key="3">
    <source>
        <dbReference type="Google" id="ProtNLM"/>
    </source>
</evidence>
<protein>
    <recommendedName>
        <fullName evidence="3">Ferrochelatase</fullName>
    </recommendedName>
</protein>
<evidence type="ECO:0000313" key="1">
    <source>
        <dbReference type="EMBL" id="MCG4529328.1"/>
    </source>
</evidence>
<proteinExistence type="predicted"/>
<dbReference type="Gene3D" id="3.40.50.450">
    <property type="match status" value="1"/>
</dbReference>
<comment type="caution">
    <text evidence="1">The sequence shown here is derived from an EMBL/GenBank/DDBJ whole genome shotgun (WGS) entry which is preliminary data.</text>
</comment>
<dbReference type="EMBL" id="JAKNJB010000124">
    <property type="protein sequence ID" value="MCG4529328.1"/>
    <property type="molecule type" value="Genomic_DNA"/>
</dbReference>
<sequence>MGSCFFIGHRETPDRVYPTLLETIERHITEYGVSEFVVGRYGNFDRLVIWALSQAKRAHPDITLMLMTPYYPV</sequence>